<protein>
    <recommendedName>
        <fullName evidence="5">dolichyl-phosphate-mannose--protein mannosyltransferase</fullName>
        <ecNumber evidence="5">2.4.1.109</ecNumber>
    </recommendedName>
</protein>
<dbReference type="SMART" id="SM00028">
    <property type="entry name" value="TPR"/>
    <property type="match status" value="7"/>
</dbReference>
<evidence type="ECO:0000256" key="5">
    <source>
        <dbReference type="ARBA" id="ARBA00012839"/>
    </source>
</evidence>
<feature type="repeat" description="TPR" evidence="13">
    <location>
        <begin position="524"/>
        <end position="557"/>
    </location>
</feature>
<keyword evidence="17" id="KW-1185">Reference proteome</keyword>
<keyword evidence="12 14" id="KW-0472">Membrane</keyword>
<feature type="transmembrane region" description="Helical" evidence="14">
    <location>
        <begin position="244"/>
        <end position="266"/>
    </location>
</feature>
<evidence type="ECO:0000256" key="7">
    <source>
        <dbReference type="ARBA" id="ARBA00022692"/>
    </source>
</evidence>
<evidence type="ECO:0000256" key="2">
    <source>
        <dbReference type="ARBA" id="ARBA00004240"/>
    </source>
</evidence>
<evidence type="ECO:0000259" key="15">
    <source>
        <dbReference type="Pfam" id="PF08409"/>
    </source>
</evidence>
<dbReference type="GO" id="GO:0004169">
    <property type="term" value="F:dolichyl-phosphate-mannose-protein mannosyltransferase activity"/>
    <property type="evidence" value="ECO:0007669"/>
    <property type="project" value="UniProtKB-EC"/>
</dbReference>
<dbReference type="Pfam" id="PF13424">
    <property type="entry name" value="TPR_12"/>
    <property type="match status" value="1"/>
</dbReference>
<evidence type="ECO:0000256" key="14">
    <source>
        <dbReference type="SAM" id="Phobius"/>
    </source>
</evidence>
<dbReference type="InterPro" id="IPR019734">
    <property type="entry name" value="TPR_rpt"/>
</dbReference>
<dbReference type="InterPro" id="IPR013618">
    <property type="entry name" value="TMTC_DUF1736"/>
</dbReference>
<keyword evidence="8" id="KW-0677">Repeat</keyword>
<evidence type="ECO:0000256" key="8">
    <source>
        <dbReference type="ARBA" id="ARBA00022737"/>
    </source>
</evidence>
<dbReference type="Pfam" id="PF07719">
    <property type="entry name" value="TPR_2"/>
    <property type="match status" value="1"/>
</dbReference>
<name>A0AAV7JBB3_9METZ</name>
<evidence type="ECO:0000256" key="9">
    <source>
        <dbReference type="ARBA" id="ARBA00022803"/>
    </source>
</evidence>
<feature type="transmembrane region" description="Helical" evidence="14">
    <location>
        <begin position="290"/>
        <end position="310"/>
    </location>
</feature>
<dbReference type="InterPro" id="IPR013105">
    <property type="entry name" value="TPR_2"/>
</dbReference>
<dbReference type="AlphaFoldDB" id="A0AAV7JBB3"/>
<dbReference type="GO" id="GO:0005783">
    <property type="term" value="C:endoplasmic reticulum"/>
    <property type="evidence" value="ECO:0007669"/>
    <property type="project" value="UniProtKB-SubCell"/>
</dbReference>
<dbReference type="PROSITE" id="PS50005">
    <property type="entry name" value="TPR"/>
    <property type="match status" value="3"/>
</dbReference>
<dbReference type="Gene3D" id="1.25.40.10">
    <property type="entry name" value="Tetratricopeptide repeat domain"/>
    <property type="match status" value="4"/>
</dbReference>
<comment type="caution">
    <text evidence="16">The sequence shown here is derived from an EMBL/GenBank/DDBJ whole genome shotgun (WGS) entry which is preliminary data.</text>
</comment>
<dbReference type="InterPro" id="IPR052943">
    <property type="entry name" value="TMTC_O-mannosyl-trnsfr"/>
</dbReference>
<dbReference type="Pfam" id="PF08409">
    <property type="entry name" value="TMTC_DUF1736"/>
    <property type="match status" value="1"/>
</dbReference>
<dbReference type="EMBL" id="JAKMXF010000365">
    <property type="protein sequence ID" value="KAI6646012.1"/>
    <property type="molecule type" value="Genomic_DNA"/>
</dbReference>
<keyword evidence="10" id="KW-0256">Endoplasmic reticulum</keyword>
<feature type="transmembrane region" description="Helical" evidence="14">
    <location>
        <begin position="204"/>
        <end position="223"/>
    </location>
</feature>
<comment type="similarity">
    <text evidence="4">Belongs to the TMTC family.</text>
</comment>
<dbReference type="Proteomes" id="UP001165289">
    <property type="component" value="Unassembled WGS sequence"/>
</dbReference>
<evidence type="ECO:0000256" key="6">
    <source>
        <dbReference type="ARBA" id="ARBA00022679"/>
    </source>
</evidence>
<feature type="transmembrane region" description="Helical" evidence="14">
    <location>
        <begin position="392"/>
        <end position="410"/>
    </location>
</feature>
<evidence type="ECO:0000256" key="1">
    <source>
        <dbReference type="ARBA" id="ARBA00004141"/>
    </source>
</evidence>
<feature type="transmembrane region" description="Helical" evidence="14">
    <location>
        <begin position="149"/>
        <end position="167"/>
    </location>
</feature>
<keyword evidence="7 14" id="KW-0812">Transmembrane</keyword>
<keyword evidence="11 14" id="KW-1133">Transmembrane helix</keyword>
<evidence type="ECO:0000256" key="10">
    <source>
        <dbReference type="ARBA" id="ARBA00022824"/>
    </source>
</evidence>
<dbReference type="SUPFAM" id="SSF48452">
    <property type="entry name" value="TPR-like"/>
    <property type="match status" value="2"/>
</dbReference>
<sequence>MNLRYKLVLSIAIILLSSLLPYLNTLQGDLVHDDKFAIVENPDILNNLNIINIFSNDFWGTPILNPKSHKSYRPLTILSFKLNHYLHGLSPYGYHLFNILIHSLNSLMLFIISYWYIFQDNITLSLYTACLFASHPIHTEAVAGVVGRAELLACFTFLITLLLYHHLCISTNSSTQINYCSHIFVLLLVGVVTGIATLCKENGITILGVCGVIDLTIYSRNNVRTAGAFLYKLEYSNAFKCCKLFLMRSLFLFITLVLILFLRILIQGGELPKFLDEDNPASFSTPLTKFLSYNYIYFVNVFLLLMPSRLSYDWQMGSIPLLQEITDERNICSLTLWVMILCVLFKLSYYWIKSSDVCYKPILYSLVLLIVPFLPSSNLFLRVGFVLAERVLYIPSISLCICIPAGFNLLFNKFKIPRLCSLSLCLIVILFSLKTYQRNKVWLSRESLFISGIRDMPNNAKMHYNYANFLKDNLQTPEAILHYKSAVALWPSHASSHNNLGTLLEGEEAIHHFRSAIAAKPTHSRAMYNLGNRLAKEYKYSEAIDTYYSSLRVDNSSSDCWLSLTAALIKTQASVNEINFSLQNAESTATRSLSNWLNLAQMYLDVGNLSKAEVYFTKCIEEIASILKDGTENCYLGLATVYRRNNELVKAERWYEQALQLFPDFNLAYTTYGSFQFNIHNYKRAVELYRIAFNTFPIQTEENISNFVQMLLKNGLINEARSLIHKHFNSNTQSVILLKLFIQIEMADKKDLYAIELLTNYSSIVENNEDLLYFKAIALRNIGNYTEALHVYQSILLTDANNSRVLHDIGVIYHILKKYKESLFYYERALDLTPGDPLIMQNIQKVKKFIP</sequence>
<comment type="pathway">
    <text evidence="3">Protein modification; protein glycosylation.</text>
</comment>
<dbReference type="Pfam" id="PF13432">
    <property type="entry name" value="TPR_16"/>
    <property type="match status" value="1"/>
</dbReference>
<feature type="transmembrane region" description="Helical" evidence="14">
    <location>
        <begin position="92"/>
        <end position="117"/>
    </location>
</feature>
<evidence type="ECO:0000313" key="17">
    <source>
        <dbReference type="Proteomes" id="UP001165289"/>
    </source>
</evidence>
<gene>
    <name evidence="16" type="ORF">LOD99_13265</name>
</gene>
<dbReference type="GO" id="GO:0016020">
    <property type="term" value="C:membrane"/>
    <property type="evidence" value="ECO:0007669"/>
    <property type="project" value="UniProtKB-SubCell"/>
</dbReference>
<accession>A0AAV7JBB3</accession>
<feature type="transmembrane region" description="Helical" evidence="14">
    <location>
        <begin position="331"/>
        <end position="350"/>
    </location>
</feature>
<evidence type="ECO:0000256" key="12">
    <source>
        <dbReference type="ARBA" id="ARBA00023136"/>
    </source>
</evidence>
<dbReference type="EC" id="2.4.1.109" evidence="5"/>
<evidence type="ECO:0000256" key="3">
    <source>
        <dbReference type="ARBA" id="ARBA00004922"/>
    </source>
</evidence>
<keyword evidence="6" id="KW-0808">Transferase</keyword>
<organism evidence="16 17">
    <name type="scientific">Oopsacas minuta</name>
    <dbReference type="NCBI Taxonomy" id="111878"/>
    <lineage>
        <taxon>Eukaryota</taxon>
        <taxon>Metazoa</taxon>
        <taxon>Porifera</taxon>
        <taxon>Hexactinellida</taxon>
        <taxon>Hexasterophora</taxon>
        <taxon>Lyssacinosida</taxon>
        <taxon>Leucopsacidae</taxon>
        <taxon>Oopsacas</taxon>
    </lineage>
</organism>
<feature type="transmembrane region" description="Helical" evidence="14">
    <location>
        <begin position="124"/>
        <end position="143"/>
    </location>
</feature>
<dbReference type="InterPro" id="IPR011990">
    <property type="entry name" value="TPR-like_helical_dom_sf"/>
</dbReference>
<feature type="repeat" description="TPR" evidence="13">
    <location>
        <begin position="803"/>
        <end position="836"/>
    </location>
</feature>
<dbReference type="PANTHER" id="PTHR44809">
    <property type="match status" value="1"/>
</dbReference>
<dbReference type="PANTHER" id="PTHR44809:SF1">
    <property type="entry name" value="PROTEIN O-MANNOSYL-TRANSFERASE TMTC1"/>
    <property type="match status" value="1"/>
</dbReference>
<feature type="transmembrane region" description="Helical" evidence="14">
    <location>
        <begin position="362"/>
        <end position="380"/>
    </location>
</feature>
<feature type="domain" description="DUF1736" evidence="15">
    <location>
        <begin position="269"/>
        <end position="340"/>
    </location>
</feature>
<evidence type="ECO:0000256" key="13">
    <source>
        <dbReference type="PROSITE-ProRule" id="PRU00339"/>
    </source>
</evidence>
<feature type="transmembrane region" description="Helical" evidence="14">
    <location>
        <begin position="179"/>
        <end position="198"/>
    </location>
</feature>
<reference evidence="16 17" key="1">
    <citation type="journal article" date="2023" name="BMC Biol.">
        <title>The compact genome of the sponge Oopsacas minuta (Hexactinellida) is lacking key metazoan core genes.</title>
        <authorList>
            <person name="Santini S."/>
            <person name="Schenkelaars Q."/>
            <person name="Jourda C."/>
            <person name="Duchesne M."/>
            <person name="Belahbib H."/>
            <person name="Rocher C."/>
            <person name="Selva M."/>
            <person name="Riesgo A."/>
            <person name="Vervoort M."/>
            <person name="Leys S.P."/>
            <person name="Kodjabachian L."/>
            <person name="Le Bivic A."/>
            <person name="Borchiellini C."/>
            <person name="Claverie J.M."/>
            <person name="Renard E."/>
        </authorList>
    </citation>
    <scope>NUCLEOTIDE SEQUENCE [LARGE SCALE GENOMIC DNA]</scope>
    <source>
        <strain evidence="16">SPO-2</strain>
    </source>
</reference>
<proteinExistence type="inferred from homology"/>
<keyword evidence="9 13" id="KW-0802">TPR repeat</keyword>
<evidence type="ECO:0000256" key="11">
    <source>
        <dbReference type="ARBA" id="ARBA00022989"/>
    </source>
</evidence>
<feature type="repeat" description="TPR" evidence="13">
    <location>
        <begin position="632"/>
        <end position="665"/>
    </location>
</feature>
<comment type="subcellular location">
    <subcellularLocation>
        <location evidence="2">Endoplasmic reticulum</location>
    </subcellularLocation>
    <subcellularLocation>
        <location evidence="1">Membrane</location>
        <topology evidence="1">Multi-pass membrane protein</topology>
    </subcellularLocation>
</comment>
<evidence type="ECO:0000256" key="4">
    <source>
        <dbReference type="ARBA" id="ARBA00007882"/>
    </source>
</evidence>
<evidence type="ECO:0000313" key="16">
    <source>
        <dbReference type="EMBL" id="KAI6646012.1"/>
    </source>
</evidence>